<evidence type="ECO:0000256" key="10">
    <source>
        <dbReference type="ARBA" id="ARBA00023180"/>
    </source>
</evidence>
<evidence type="ECO:0000256" key="1">
    <source>
        <dbReference type="ARBA" id="ARBA00004328"/>
    </source>
</evidence>
<sequence length="839" mass="95918">MSIVPVLLIAIVVMVLFTILYLSIHDEFNENEFDARLNVLNEYLKRTEAEHAKPPVLGYVSRVDGHQYDVSHFDTDTLQLKTTTLHDDRTEVFDFINQNLNKKIDTDEFRIAKHISDNTKYMMKGDDGWIEMSCGTNEYFDDELLRCVPMPPCYNLAPGLYGMNERLIDSLVLNHNVDRATTSSAGPYHPTMYLRCLQGGSHIVEECPENHYYDHITSSCQLRNDCINRPDGYVLNQFPDTLAINEYMKCENNTPVVTSCDADHIFDRRLMTCIRAEPCALHGIGYTYITDEIGSNQFWKCASRDSSDLITCVNRVFANDEYQCAGDRECLTFQDGSGTQLKPQDNDIIGYNTGVLICDNYNKQEDIACPSYDIVDTKTFNEIFRLGVSVPSRVFDTTSRECVPFDMSHVTIINPIFPIINNNDYNVQFDTAFVGKTEELQEIINTNRLDGHVEYARDRNVMGINISDNSELECMGDGMYDIFDGTKLNVCHDDTLIETIVFKDGNKYFRPQLFEVAHDDDYNQQCASQMSETSNYIENRSFTKRILTNILRNDVCDTTLHKIHALYTTNVSKYTTLAHKYNYESVELNNLYGADIERYPANIPFSKTTMPYISYNESSPQTDISSTKNKIDFDRSVVLPVFNNFVEYETITPVFNPFSEGGVDVPRPETRPPSPPPPTPSLPDLTLTDKLLTFSCYYSLPTFKLTECDINDQHIKDTIAKLKQNVKIDQLCERAAGLANIINSYAFINGHIACQCILDETEGIVIKQHTNNILIFTDQTNQSSDGQKYNQFIHRWEDNYFSCPDPSWVDMTTGTCNIPDNDKLYYIDDMQNELGSWDV</sequence>
<feature type="transmembrane region" description="Helical" evidence="12">
    <location>
        <begin position="7"/>
        <end position="24"/>
    </location>
</feature>
<dbReference type="GO" id="GO:0008270">
    <property type="term" value="F:zinc ion binding"/>
    <property type="evidence" value="ECO:0007669"/>
    <property type="project" value="UniProtKB-KW"/>
</dbReference>
<keyword evidence="5" id="KW-0677">Repeat</keyword>
<comment type="subcellular location">
    <subcellularLocation>
        <location evidence="1">Virion</location>
    </subcellularLocation>
</comment>
<dbReference type="OrthoDB" id="542at10239"/>
<feature type="compositionally biased region" description="Pro residues" evidence="11">
    <location>
        <begin position="671"/>
        <end position="681"/>
    </location>
</feature>
<evidence type="ECO:0000259" key="13">
    <source>
        <dbReference type="PROSITE" id="PS50940"/>
    </source>
</evidence>
<evidence type="ECO:0000256" key="9">
    <source>
        <dbReference type="ARBA" id="ARBA00023157"/>
    </source>
</evidence>
<keyword evidence="12" id="KW-0472">Membrane</keyword>
<dbReference type="GO" id="GO:0005576">
    <property type="term" value="C:extracellular region"/>
    <property type="evidence" value="ECO:0007669"/>
    <property type="project" value="InterPro"/>
</dbReference>
<keyword evidence="6" id="KW-0863">Zinc-finger</keyword>
<dbReference type="GeneID" id="41699967"/>
<proteinExistence type="predicted"/>
<keyword evidence="3" id="KW-0479">Metal-binding</keyword>
<dbReference type="SUPFAM" id="SSF57625">
    <property type="entry name" value="Invertebrate chitin-binding proteins"/>
    <property type="match status" value="2"/>
</dbReference>
<dbReference type="GO" id="GO:0044423">
    <property type="term" value="C:virion component"/>
    <property type="evidence" value="ECO:0007669"/>
    <property type="project" value="UniProtKB-KW"/>
</dbReference>
<evidence type="ECO:0000256" key="3">
    <source>
        <dbReference type="ARBA" id="ARBA00022723"/>
    </source>
</evidence>
<dbReference type="Proteomes" id="UP000290445">
    <property type="component" value="Segment"/>
</dbReference>
<dbReference type="InterPro" id="IPR013682">
    <property type="entry name" value="BaculoV_Vp91_N"/>
</dbReference>
<evidence type="ECO:0000256" key="5">
    <source>
        <dbReference type="ARBA" id="ARBA00022737"/>
    </source>
</evidence>
<evidence type="ECO:0000313" key="15">
    <source>
        <dbReference type="EMBL" id="AUA60304.1"/>
    </source>
</evidence>
<keyword evidence="2" id="KW-0147">Chitin-binding</keyword>
<feature type="domain" description="Chitin-binding type-2" evidence="13">
    <location>
        <begin position="223"/>
        <end position="281"/>
    </location>
</feature>
<organism evidence="15 16">
    <name type="scientific">Operophtera brumata nucleopolyhedrovirus</name>
    <dbReference type="NCBI Taxonomy" id="1046267"/>
    <lineage>
        <taxon>Viruses</taxon>
        <taxon>Viruses incertae sedis</taxon>
        <taxon>Naldaviricetes</taxon>
        <taxon>Lefavirales</taxon>
        <taxon>Baculoviridae</taxon>
        <taxon>Alphabaculovirus</taxon>
        <taxon>Alphabaculovirus opbrumatae</taxon>
    </lineage>
</organism>
<dbReference type="KEGG" id="vg:41699967"/>
<feature type="domain" description="Zinc finger C2HC baculovirus (BV)-type profile" evidence="14">
    <location>
        <begin position="147"/>
        <end position="196"/>
    </location>
</feature>
<evidence type="ECO:0000313" key="16">
    <source>
        <dbReference type="Proteomes" id="UP000290445"/>
    </source>
</evidence>
<evidence type="ECO:0000256" key="6">
    <source>
        <dbReference type="ARBA" id="ARBA00022771"/>
    </source>
</evidence>
<evidence type="ECO:0000256" key="8">
    <source>
        <dbReference type="ARBA" id="ARBA00022844"/>
    </source>
</evidence>
<accession>A0A2H4UZS3</accession>
<dbReference type="RefSeq" id="YP_009552633.1">
    <property type="nucleotide sequence ID" value="NC_040621.1"/>
</dbReference>
<dbReference type="EMBL" id="MF614691">
    <property type="protein sequence ID" value="AUA60304.1"/>
    <property type="molecule type" value="Genomic_DNA"/>
</dbReference>
<dbReference type="SMART" id="SM00494">
    <property type="entry name" value="ChtBD2"/>
    <property type="match status" value="1"/>
</dbReference>
<protein>
    <submittedName>
        <fullName evidence="15">VP91/P95</fullName>
    </submittedName>
</protein>
<dbReference type="InterPro" id="IPR002557">
    <property type="entry name" value="Chitin-bd_dom"/>
</dbReference>
<dbReference type="Pfam" id="PF08475">
    <property type="entry name" value="Baculo_VP91_N"/>
    <property type="match status" value="1"/>
</dbReference>
<keyword evidence="8" id="KW-0946">Virion</keyword>
<keyword evidence="12" id="KW-1133">Transmembrane helix</keyword>
<dbReference type="PROSITE" id="PS50940">
    <property type="entry name" value="CHIT_BIND_II"/>
    <property type="match status" value="1"/>
</dbReference>
<keyword evidence="16" id="KW-1185">Reference proteome</keyword>
<dbReference type="GO" id="GO:0008061">
    <property type="term" value="F:chitin binding"/>
    <property type="evidence" value="ECO:0007669"/>
    <property type="project" value="UniProtKB-KW"/>
</dbReference>
<evidence type="ECO:0000256" key="4">
    <source>
        <dbReference type="ARBA" id="ARBA00022729"/>
    </source>
</evidence>
<name>A0A2H4UZS3_9ABAC</name>
<keyword evidence="10" id="KW-0325">Glycoprotein</keyword>
<evidence type="ECO:0000256" key="7">
    <source>
        <dbReference type="ARBA" id="ARBA00022833"/>
    </source>
</evidence>
<dbReference type="PROSITE" id="PS51807">
    <property type="entry name" value="ZF_C2HC_BV"/>
    <property type="match status" value="1"/>
</dbReference>
<evidence type="ECO:0000256" key="12">
    <source>
        <dbReference type="SAM" id="Phobius"/>
    </source>
</evidence>
<evidence type="ECO:0000259" key="14">
    <source>
        <dbReference type="PROSITE" id="PS51807"/>
    </source>
</evidence>
<keyword evidence="12" id="KW-0812">Transmembrane</keyword>
<reference evidence="15 16" key="1">
    <citation type="journal article" date="2017" name="Viruses">
        <title>The Operophtera brumata Nucleopolyhedrovirus (OpbuNPV) Represents an Early, Divergent Lineage within Genus Alphabaculovirus.</title>
        <authorList>
            <person name="Harrison R.L."/>
            <person name="Rowley D.L."/>
            <person name="Mowery J.D."/>
            <person name="Bauchan G.R."/>
            <person name="Burand J.P."/>
        </authorList>
    </citation>
    <scope>NUCLEOTIDE SEQUENCE [LARGE SCALE GENOMIC DNA]</scope>
    <source>
        <strain evidence="15">OpbuNPV-MA</strain>
    </source>
</reference>
<keyword evidence="4" id="KW-0732">Signal</keyword>
<evidence type="ECO:0000256" key="11">
    <source>
        <dbReference type="SAM" id="MobiDB-lite"/>
    </source>
</evidence>
<dbReference type="InterPro" id="IPR036508">
    <property type="entry name" value="Chitin-bd_dom_sf"/>
</dbReference>
<evidence type="ECO:0000256" key="2">
    <source>
        <dbReference type="ARBA" id="ARBA00022669"/>
    </source>
</evidence>
<feature type="region of interest" description="Disordered" evidence="11">
    <location>
        <begin position="662"/>
        <end position="683"/>
    </location>
</feature>
<keyword evidence="9" id="KW-1015">Disulfide bond</keyword>
<keyword evidence="7" id="KW-0862">Zinc</keyword>